<proteinExistence type="predicted"/>
<comment type="caution">
    <text evidence="5">The sequence shown here is derived from an EMBL/GenBank/DDBJ whole genome shotgun (WGS) entry which is preliminary data.</text>
</comment>
<protein>
    <recommendedName>
        <fullName evidence="4">Flavodoxin-like domain-containing protein</fullName>
    </recommendedName>
</protein>
<dbReference type="SUPFAM" id="SSF56281">
    <property type="entry name" value="Metallo-hydrolase/oxidoreductase"/>
    <property type="match status" value="1"/>
</dbReference>
<organism evidence="5 6">
    <name type="scientific">Bacteroides faecalis</name>
    <dbReference type="NCBI Taxonomy" id="2447885"/>
    <lineage>
        <taxon>Bacteria</taxon>
        <taxon>Pseudomonadati</taxon>
        <taxon>Bacteroidota</taxon>
        <taxon>Bacteroidia</taxon>
        <taxon>Bacteroidales</taxon>
        <taxon>Bacteroidaceae</taxon>
        <taxon>Bacteroides</taxon>
    </lineage>
</organism>
<sequence>MIEGFYGVTGEQYLVKDGDFLALGHHKLRFYMTPMVHWPETMMTFDETDGVLFSGDGFGCFGTLDGGFLDTRMNLDKYWGEMIRYYSNIVGKYGSPVQKALQKLGGLPISTICSTHGPVWTENIAKVIGIYDRLSRYDADEGVVIAYGSMYGNTEQMAEAIAAELSAQGIKNIVMHNVTKSHPSYIIADIFRYKGLIIGSPTYSNQIFPEVESLLSKILVRELKGRYLGMFGSFTWAGAAVKRMAEFAEKSKFELVGNPVEMKQAMQDITYTQCENLARAMADRLKKNVNSDR</sequence>
<keyword evidence="3" id="KW-0408">Iron</keyword>
<dbReference type="PANTHER" id="PTHR32145:SF11">
    <property type="entry name" value="DIFLAVIN FLAVOPROTEIN A 2-RELATED"/>
    <property type="match status" value="1"/>
</dbReference>
<dbReference type="InterPro" id="IPR036866">
    <property type="entry name" value="RibonucZ/Hydroxyglut_hydro"/>
</dbReference>
<feature type="domain" description="Flavodoxin-like" evidence="4">
    <location>
        <begin position="143"/>
        <end position="293"/>
    </location>
</feature>
<dbReference type="Gene3D" id="3.60.15.10">
    <property type="entry name" value="Ribonuclease Z/Hydroxyacylglutathione hydrolase-like"/>
    <property type="match status" value="1"/>
</dbReference>
<evidence type="ECO:0000259" key="4">
    <source>
        <dbReference type="PROSITE" id="PS50902"/>
    </source>
</evidence>
<dbReference type="PROSITE" id="PS50902">
    <property type="entry name" value="FLAVODOXIN_LIKE"/>
    <property type="match status" value="1"/>
</dbReference>
<dbReference type="GO" id="GO:0010181">
    <property type="term" value="F:FMN binding"/>
    <property type="evidence" value="ECO:0007669"/>
    <property type="project" value="InterPro"/>
</dbReference>
<accession>A0A401LZM4</accession>
<evidence type="ECO:0000313" key="5">
    <source>
        <dbReference type="EMBL" id="GCB37020.1"/>
    </source>
</evidence>
<dbReference type="InterPro" id="IPR051285">
    <property type="entry name" value="NADH_oxidoreductase_modular"/>
</dbReference>
<dbReference type="Pfam" id="PF19583">
    <property type="entry name" value="ODP"/>
    <property type="match status" value="1"/>
</dbReference>
<reference evidence="5 6" key="1">
    <citation type="submission" date="2018-10" db="EMBL/GenBank/DDBJ databases">
        <title>Draft Genome Sequence of Bacteroides sp. KCTC 15687.</title>
        <authorList>
            <person name="Yu S.Y."/>
            <person name="Kim J.S."/>
            <person name="Oh B.S."/>
            <person name="Park S.H."/>
            <person name="Kang S.W."/>
            <person name="Park J.E."/>
            <person name="Choi S.H."/>
            <person name="Han K.I."/>
            <person name="Lee K.C."/>
            <person name="Eom M.K."/>
            <person name="Suh M.K."/>
            <person name="Lee D.H."/>
            <person name="Yoon H."/>
            <person name="Kim B."/>
            <person name="Yang S.J."/>
            <person name="Lee J.S."/>
            <person name="Lee J.H."/>
        </authorList>
    </citation>
    <scope>NUCLEOTIDE SEQUENCE [LARGE SCALE GENOMIC DNA]</scope>
    <source>
        <strain evidence="5 6">KCTC 15687</strain>
    </source>
</reference>
<dbReference type="Proteomes" id="UP000288079">
    <property type="component" value="Unassembled WGS sequence"/>
</dbReference>
<name>A0A401LZM4_9BACE</name>
<dbReference type="PANTHER" id="PTHR32145">
    <property type="entry name" value="DIFLAVIN FLAVOPROTEIN A 2-RELATED"/>
    <property type="match status" value="1"/>
</dbReference>
<keyword evidence="6" id="KW-1185">Reference proteome</keyword>
<dbReference type="InterPro" id="IPR045761">
    <property type="entry name" value="ODP_dom"/>
</dbReference>
<evidence type="ECO:0000313" key="6">
    <source>
        <dbReference type="Proteomes" id="UP000288079"/>
    </source>
</evidence>
<keyword evidence="1" id="KW-0813">Transport</keyword>
<dbReference type="EMBL" id="BHWB01000018">
    <property type="protein sequence ID" value="GCB37020.1"/>
    <property type="molecule type" value="Genomic_DNA"/>
</dbReference>
<evidence type="ECO:0000256" key="3">
    <source>
        <dbReference type="ARBA" id="ARBA00023004"/>
    </source>
</evidence>
<dbReference type="Gene3D" id="3.40.50.360">
    <property type="match status" value="1"/>
</dbReference>
<gene>
    <name evidence="5" type="ORF">KGMB02408_39650</name>
</gene>
<evidence type="ECO:0000256" key="2">
    <source>
        <dbReference type="ARBA" id="ARBA00022982"/>
    </source>
</evidence>
<dbReference type="InterPro" id="IPR029039">
    <property type="entry name" value="Flavoprotein-like_sf"/>
</dbReference>
<dbReference type="SUPFAM" id="SSF52218">
    <property type="entry name" value="Flavoproteins"/>
    <property type="match status" value="1"/>
</dbReference>
<keyword evidence="2" id="KW-0249">Electron transport</keyword>
<dbReference type="InterPro" id="IPR008254">
    <property type="entry name" value="Flavodoxin/NO_synth"/>
</dbReference>
<dbReference type="AlphaFoldDB" id="A0A401LZM4"/>
<evidence type="ECO:0000256" key="1">
    <source>
        <dbReference type="ARBA" id="ARBA00022448"/>
    </source>
</evidence>
<dbReference type="CDD" id="cd07709">
    <property type="entry name" value="flavodiiron_proteins_MBL-fold"/>
    <property type="match status" value="1"/>
</dbReference>
<dbReference type="Pfam" id="PF00258">
    <property type="entry name" value="Flavodoxin_1"/>
    <property type="match status" value="1"/>
</dbReference>